<organism evidence="2 3">
    <name type="scientific">Mycena alexandri</name>
    <dbReference type="NCBI Taxonomy" id="1745969"/>
    <lineage>
        <taxon>Eukaryota</taxon>
        <taxon>Fungi</taxon>
        <taxon>Dikarya</taxon>
        <taxon>Basidiomycota</taxon>
        <taxon>Agaricomycotina</taxon>
        <taxon>Agaricomycetes</taxon>
        <taxon>Agaricomycetidae</taxon>
        <taxon>Agaricales</taxon>
        <taxon>Marasmiineae</taxon>
        <taxon>Mycenaceae</taxon>
        <taxon>Mycena</taxon>
    </lineage>
</organism>
<feature type="compositionally biased region" description="Polar residues" evidence="1">
    <location>
        <begin position="61"/>
        <end position="70"/>
    </location>
</feature>
<reference evidence="2" key="1">
    <citation type="submission" date="2023-03" db="EMBL/GenBank/DDBJ databases">
        <title>Massive genome expansion in bonnet fungi (Mycena s.s.) driven by repeated elements and novel gene families across ecological guilds.</title>
        <authorList>
            <consortium name="Lawrence Berkeley National Laboratory"/>
            <person name="Harder C.B."/>
            <person name="Miyauchi S."/>
            <person name="Viragh M."/>
            <person name="Kuo A."/>
            <person name="Thoen E."/>
            <person name="Andreopoulos B."/>
            <person name="Lu D."/>
            <person name="Skrede I."/>
            <person name="Drula E."/>
            <person name="Henrissat B."/>
            <person name="Morin E."/>
            <person name="Kohler A."/>
            <person name="Barry K."/>
            <person name="LaButti K."/>
            <person name="Morin E."/>
            <person name="Salamov A."/>
            <person name="Lipzen A."/>
            <person name="Mereny Z."/>
            <person name="Hegedus B."/>
            <person name="Baldrian P."/>
            <person name="Stursova M."/>
            <person name="Weitz H."/>
            <person name="Taylor A."/>
            <person name="Grigoriev I.V."/>
            <person name="Nagy L.G."/>
            <person name="Martin F."/>
            <person name="Kauserud H."/>
        </authorList>
    </citation>
    <scope>NUCLEOTIDE SEQUENCE</scope>
    <source>
        <strain evidence="2">CBHHK200</strain>
    </source>
</reference>
<evidence type="ECO:0000256" key="1">
    <source>
        <dbReference type="SAM" id="MobiDB-lite"/>
    </source>
</evidence>
<dbReference type="AlphaFoldDB" id="A0AAD6SHY9"/>
<name>A0AAD6SHY9_9AGAR</name>
<keyword evidence="3" id="KW-1185">Reference proteome</keyword>
<feature type="region of interest" description="Disordered" evidence="1">
    <location>
        <begin position="45"/>
        <end position="76"/>
    </location>
</feature>
<comment type="caution">
    <text evidence="2">The sequence shown here is derived from an EMBL/GenBank/DDBJ whole genome shotgun (WGS) entry which is preliminary data.</text>
</comment>
<gene>
    <name evidence="2" type="ORF">C8F04DRAFT_1190520</name>
</gene>
<evidence type="ECO:0000313" key="3">
    <source>
        <dbReference type="Proteomes" id="UP001218188"/>
    </source>
</evidence>
<feature type="compositionally biased region" description="Basic residues" evidence="1">
    <location>
        <begin position="50"/>
        <end position="60"/>
    </location>
</feature>
<dbReference type="Proteomes" id="UP001218188">
    <property type="component" value="Unassembled WGS sequence"/>
</dbReference>
<sequence length="156" mass="17614">MRRVVGGAVGLVGVQEDGCYAKGWRGQCRRIGIETWQEGGIEAKKVSREVKRRKRPRRSKGSTPASGASSEKNEKESGNVEFVIDVLDADRTEFESAERIHWLVYNFCGRRYSWRSHFMVREGQKGGYPLKSTGLADLALKTVNVEKKHGQMDEPQ</sequence>
<protein>
    <submittedName>
        <fullName evidence="2">Uncharacterized protein</fullName>
    </submittedName>
</protein>
<dbReference type="EMBL" id="JARJCM010000138">
    <property type="protein sequence ID" value="KAJ7026455.1"/>
    <property type="molecule type" value="Genomic_DNA"/>
</dbReference>
<proteinExistence type="predicted"/>
<evidence type="ECO:0000313" key="2">
    <source>
        <dbReference type="EMBL" id="KAJ7026455.1"/>
    </source>
</evidence>
<accession>A0AAD6SHY9</accession>